<keyword evidence="2" id="KW-0540">Nuclease</keyword>
<protein>
    <submittedName>
        <fullName evidence="2">HNH endonuclease</fullName>
    </submittedName>
</protein>
<feature type="domain" description="HNH nuclease" evidence="1">
    <location>
        <begin position="37"/>
        <end position="94"/>
    </location>
</feature>
<keyword evidence="2" id="KW-0378">Hydrolase</keyword>
<dbReference type="EMBL" id="CP021780">
    <property type="protein sequence ID" value="ASA26336.1"/>
    <property type="molecule type" value="Genomic_DNA"/>
</dbReference>
<dbReference type="OrthoDB" id="9816185at2"/>
<gene>
    <name evidence="2" type="ORF">B9T62_14820</name>
</gene>
<dbReference type="GO" id="GO:0003676">
    <property type="term" value="F:nucleic acid binding"/>
    <property type="evidence" value="ECO:0007669"/>
    <property type="project" value="InterPro"/>
</dbReference>
<keyword evidence="3" id="KW-1185">Reference proteome</keyword>
<evidence type="ECO:0000313" key="3">
    <source>
        <dbReference type="Proteomes" id="UP000249890"/>
    </source>
</evidence>
<dbReference type="GO" id="GO:0004519">
    <property type="term" value="F:endonuclease activity"/>
    <property type="evidence" value="ECO:0007669"/>
    <property type="project" value="UniProtKB-KW"/>
</dbReference>
<keyword evidence="2" id="KW-0255">Endonuclease</keyword>
<dbReference type="Pfam" id="PF01844">
    <property type="entry name" value="HNH"/>
    <property type="match status" value="1"/>
</dbReference>
<dbReference type="SMART" id="SM00507">
    <property type="entry name" value="HNHc"/>
    <property type="match status" value="1"/>
</dbReference>
<dbReference type="InterPro" id="IPR002711">
    <property type="entry name" value="HNH"/>
</dbReference>
<dbReference type="KEGG" id="pdh:B9T62_14820"/>
<dbReference type="Proteomes" id="UP000249890">
    <property type="component" value="Chromosome"/>
</dbReference>
<sequence length="254" mass="29876">MIKVERSEAPAKLTAEKVKELTEEYKKTEKNVWNQDYIKKALLDMSNNKCIFCECRLGEESKYIEVEHFHPKSKYPEEVVEWENLLPICKRCNGLKRDHDTKLEPIINPTLIDPRKHLTIKKFRFFSKDDLGKKTISVLCLNDSDRLFLPRVKIGDAISSILDSLGKWVDKIKFDHSVEDQNELISKMYNLLKSCQPNAEYSTICSYALFEDDNYYEIKNFMQQVKIWDEDLSRLETNCLNYSLIEYGHLKSTV</sequence>
<dbReference type="CDD" id="cd00085">
    <property type="entry name" value="HNHc"/>
    <property type="match status" value="1"/>
</dbReference>
<dbReference type="InterPro" id="IPR003615">
    <property type="entry name" value="HNH_nuc"/>
</dbReference>
<dbReference type="AlphaFoldDB" id="A0A2Z2KHP6"/>
<dbReference type="Gene3D" id="1.10.30.50">
    <property type="match status" value="1"/>
</dbReference>
<reference evidence="2 3" key="1">
    <citation type="submission" date="2017-06" db="EMBL/GenBank/DDBJ databases">
        <title>Complete genome sequence of Paenibacillus donghaensis KCTC 13049T isolated from East Sea sediment, South Korea.</title>
        <authorList>
            <person name="Jung B.K."/>
            <person name="Hong S.-J."/>
            <person name="Shin J.-H."/>
        </authorList>
    </citation>
    <scope>NUCLEOTIDE SEQUENCE [LARGE SCALE GENOMIC DNA]</scope>
    <source>
        <strain evidence="2 3">KCTC 13049</strain>
    </source>
</reference>
<accession>A0A2Z2KHP6</accession>
<proteinExistence type="predicted"/>
<evidence type="ECO:0000259" key="1">
    <source>
        <dbReference type="SMART" id="SM00507"/>
    </source>
</evidence>
<name>A0A2Z2KHP6_9BACL</name>
<evidence type="ECO:0000313" key="2">
    <source>
        <dbReference type="EMBL" id="ASA26336.1"/>
    </source>
</evidence>
<dbReference type="GO" id="GO:0008270">
    <property type="term" value="F:zinc ion binding"/>
    <property type="evidence" value="ECO:0007669"/>
    <property type="project" value="InterPro"/>
</dbReference>
<organism evidence="2 3">
    <name type="scientific">Paenibacillus donghaensis</name>
    <dbReference type="NCBI Taxonomy" id="414771"/>
    <lineage>
        <taxon>Bacteria</taxon>
        <taxon>Bacillati</taxon>
        <taxon>Bacillota</taxon>
        <taxon>Bacilli</taxon>
        <taxon>Bacillales</taxon>
        <taxon>Paenibacillaceae</taxon>
        <taxon>Paenibacillus</taxon>
    </lineage>
</organism>